<dbReference type="AlphaFoldDB" id="A0A6G0T2B5"/>
<dbReference type="Proteomes" id="UP000475862">
    <property type="component" value="Unassembled WGS sequence"/>
</dbReference>
<evidence type="ECO:0000313" key="2">
    <source>
        <dbReference type="Proteomes" id="UP000475862"/>
    </source>
</evidence>
<name>A0A6G0T2B5_APHGL</name>
<evidence type="ECO:0000313" key="1">
    <source>
        <dbReference type="EMBL" id="KAE9524776.1"/>
    </source>
</evidence>
<proteinExistence type="predicted"/>
<reference evidence="1 2" key="1">
    <citation type="submission" date="2019-08" db="EMBL/GenBank/DDBJ databases">
        <title>The genome of the soybean aphid Biotype 1, its phylome, world population structure and adaptation to the North American continent.</title>
        <authorList>
            <person name="Giordano R."/>
            <person name="Donthu R.K."/>
            <person name="Hernandez A.G."/>
            <person name="Wright C.L."/>
            <person name="Zimin A.V."/>
        </authorList>
    </citation>
    <scope>NUCLEOTIDE SEQUENCE [LARGE SCALE GENOMIC DNA]</scope>
    <source>
        <tissue evidence="1">Whole aphids</tissue>
    </source>
</reference>
<organism evidence="1 2">
    <name type="scientific">Aphis glycines</name>
    <name type="common">Soybean aphid</name>
    <dbReference type="NCBI Taxonomy" id="307491"/>
    <lineage>
        <taxon>Eukaryota</taxon>
        <taxon>Metazoa</taxon>
        <taxon>Ecdysozoa</taxon>
        <taxon>Arthropoda</taxon>
        <taxon>Hexapoda</taxon>
        <taxon>Insecta</taxon>
        <taxon>Pterygota</taxon>
        <taxon>Neoptera</taxon>
        <taxon>Paraneoptera</taxon>
        <taxon>Hemiptera</taxon>
        <taxon>Sternorrhyncha</taxon>
        <taxon>Aphidomorpha</taxon>
        <taxon>Aphidoidea</taxon>
        <taxon>Aphididae</taxon>
        <taxon>Aphidini</taxon>
        <taxon>Aphis</taxon>
        <taxon>Aphis</taxon>
    </lineage>
</organism>
<gene>
    <name evidence="1" type="ORF">AGLY_014826</name>
</gene>
<dbReference type="EMBL" id="VYZN01000065">
    <property type="protein sequence ID" value="KAE9524776.1"/>
    <property type="molecule type" value="Genomic_DNA"/>
</dbReference>
<comment type="caution">
    <text evidence="1">The sequence shown here is derived from an EMBL/GenBank/DDBJ whole genome shotgun (WGS) entry which is preliminary data.</text>
</comment>
<protein>
    <submittedName>
        <fullName evidence="1">Uncharacterized protein</fullName>
    </submittedName>
</protein>
<keyword evidence="2" id="KW-1185">Reference proteome</keyword>
<accession>A0A6G0T2B5</accession>
<sequence>NEKISLQVFNISKWSRIVQILNINSLHSEADIFCDKIVPQRFWPFKLCRLAEYSSLNKNKNNFKQIQINNSIKGNLNIIFFKQWPTIYLISTHGENIRQIIAGIPGIFGIIVVSQRVNLSFSFKHRFPATNNLVCRIRKIVLCLPLMIIIRVKVLLRLIPLTDISSYKLKLTIVYDSSSVGLFRLRHTALDF</sequence>
<feature type="non-terminal residue" evidence="1">
    <location>
        <position position="1"/>
    </location>
</feature>